<proteinExistence type="predicted"/>
<dbReference type="EMBL" id="CAAALY010251106">
    <property type="protein sequence ID" value="VEL35966.1"/>
    <property type="molecule type" value="Genomic_DNA"/>
</dbReference>
<feature type="region of interest" description="Disordered" evidence="1">
    <location>
        <begin position="1"/>
        <end position="27"/>
    </location>
</feature>
<organism evidence="2 3">
    <name type="scientific">Protopolystoma xenopodis</name>
    <dbReference type="NCBI Taxonomy" id="117903"/>
    <lineage>
        <taxon>Eukaryota</taxon>
        <taxon>Metazoa</taxon>
        <taxon>Spiralia</taxon>
        <taxon>Lophotrochozoa</taxon>
        <taxon>Platyhelminthes</taxon>
        <taxon>Monogenea</taxon>
        <taxon>Polyopisthocotylea</taxon>
        <taxon>Polystomatidea</taxon>
        <taxon>Polystomatidae</taxon>
        <taxon>Protopolystoma</taxon>
    </lineage>
</organism>
<accession>A0A3S5C537</accession>
<keyword evidence="3" id="KW-1185">Reference proteome</keyword>
<protein>
    <submittedName>
        <fullName evidence="2">Uncharacterized protein</fullName>
    </submittedName>
</protein>
<evidence type="ECO:0000256" key="1">
    <source>
        <dbReference type="SAM" id="MobiDB-lite"/>
    </source>
</evidence>
<sequence>MLGDRSSAPQSSREKSIPDFNGASRDSFSHFDAAHSQIIPSLRRPEPPKLTPACVTTFTLFTRILYALLCSLVVDS</sequence>
<name>A0A3S5C537_9PLAT</name>
<evidence type="ECO:0000313" key="2">
    <source>
        <dbReference type="EMBL" id="VEL35966.1"/>
    </source>
</evidence>
<comment type="caution">
    <text evidence="2">The sequence shown here is derived from an EMBL/GenBank/DDBJ whole genome shotgun (WGS) entry which is preliminary data.</text>
</comment>
<evidence type="ECO:0000313" key="3">
    <source>
        <dbReference type="Proteomes" id="UP000784294"/>
    </source>
</evidence>
<reference evidence="2" key="1">
    <citation type="submission" date="2018-11" db="EMBL/GenBank/DDBJ databases">
        <authorList>
            <consortium name="Pathogen Informatics"/>
        </authorList>
    </citation>
    <scope>NUCLEOTIDE SEQUENCE</scope>
</reference>
<dbReference type="AlphaFoldDB" id="A0A3S5C537"/>
<gene>
    <name evidence="2" type="ORF">PXEA_LOCUS29406</name>
</gene>
<dbReference type="Proteomes" id="UP000784294">
    <property type="component" value="Unassembled WGS sequence"/>
</dbReference>